<sequence>MHSTEQHGPVESRLAEVLRLAADGRFPPADGKVERLPSPKDPVGAVLAFTGHHLVAADVDRRWLSSALPAGDLSAPVAASFLVALSRHIAAHPRSLDVVLAA</sequence>
<name>A0ABW9QVD6_9ACTN</name>
<gene>
    <name evidence="1" type="ORF">GHK86_11825</name>
</gene>
<dbReference type="EMBL" id="WJHE01000580">
    <property type="protein sequence ID" value="MST33403.1"/>
    <property type="molecule type" value="Genomic_DNA"/>
</dbReference>
<evidence type="ECO:0000313" key="1">
    <source>
        <dbReference type="EMBL" id="MST33403.1"/>
    </source>
</evidence>
<protein>
    <submittedName>
        <fullName evidence="1">GNAT family N-acetyltransferase</fullName>
    </submittedName>
</protein>
<organism evidence="1 2">
    <name type="scientific">Acidiferrimicrobium australe</name>
    <dbReference type="NCBI Taxonomy" id="2664430"/>
    <lineage>
        <taxon>Bacteria</taxon>
        <taxon>Bacillati</taxon>
        <taxon>Actinomycetota</taxon>
        <taxon>Acidimicrobiia</taxon>
        <taxon>Acidimicrobiales</taxon>
        <taxon>Acidimicrobiaceae</taxon>
        <taxon>Acidiferrimicrobium</taxon>
    </lineage>
</organism>
<evidence type="ECO:0000313" key="2">
    <source>
        <dbReference type="Proteomes" id="UP000437736"/>
    </source>
</evidence>
<reference evidence="1 2" key="1">
    <citation type="submission" date="2019-11" db="EMBL/GenBank/DDBJ databases">
        <title>Acidiferrimicrobium australis gen. nov., sp. nov., an acidophilic and obligately heterotrophic, member of the Actinobacteria that catalyses dissimilatory oxido- reduction of iron isolated from metal-rich acidic water in Chile.</title>
        <authorList>
            <person name="Gonzalez D."/>
            <person name="Huber K."/>
            <person name="Hedrich S."/>
            <person name="Rojas-Villalobos C."/>
            <person name="Quatrini R."/>
            <person name="Dinamarca M.A."/>
            <person name="Schwarz A."/>
            <person name="Canales C."/>
            <person name="Nancucheo I."/>
        </authorList>
    </citation>
    <scope>NUCLEOTIDE SEQUENCE [LARGE SCALE GENOMIC DNA]</scope>
    <source>
        <strain evidence="1 2">USS-CCA1</strain>
    </source>
</reference>
<proteinExistence type="predicted"/>
<feature type="non-terminal residue" evidence="1">
    <location>
        <position position="102"/>
    </location>
</feature>
<accession>A0ABW9QVD6</accession>
<dbReference type="Proteomes" id="UP000437736">
    <property type="component" value="Unassembled WGS sequence"/>
</dbReference>
<comment type="caution">
    <text evidence="1">The sequence shown here is derived from an EMBL/GenBank/DDBJ whole genome shotgun (WGS) entry which is preliminary data.</text>
</comment>
<keyword evidence="2" id="KW-1185">Reference proteome</keyword>